<dbReference type="PANTHER" id="PTHR37166">
    <property type="entry name" value="PROTEIN FLAG"/>
    <property type="match status" value="1"/>
</dbReference>
<evidence type="ECO:0000313" key="1">
    <source>
        <dbReference type="EMBL" id="BCN92979.1"/>
    </source>
</evidence>
<dbReference type="Pfam" id="PF03646">
    <property type="entry name" value="FlaG"/>
    <property type="match status" value="1"/>
</dbReference>
<accession>A0ABM7MC74</accession>
<dbReference type="Gene3D" id="3.30.160.170">
    <property type="entry name" value="FlaG-like"/>
    <property type="match status" value="1"/>
</dbReference>
<dbReference type="RefSeq" id="WP_237263764.1">
    <property type="nucleotide sequence ID" value="NZ_AP024202.1"/>
</dbReference>
<proteinExistence type="predicted"/>
<dbReference type="Proteomes" id="UP001054820">
    <property type="component" value="Chromosome"/>
</dbReference>
<keyword evidence="2" id="KW-1185">Reference proteome</keyword>
<dbReference type="SUPFAM" id="SSF160214">
    <property type="entry name" value="FlaG-like"/>
    <property type="match status" value="1"/>
</dbReference>
<name>A0ABM7MC74_9GAMM</name>
<evidence type="ECO:0000313" key="2">
    <source>
        <dbReference type="Proteomes" id="UP001054820"/>
    </source>
</evidence>
<dbReference type="PANTHER" id="PTHR37166:SF1">
    <property type="entry name" value="PROTEIN FLAG"/>
    <property type="match status" value="1"/>
</dbReference>
<reference evidence="1" key="1">
    <citation type="journal article" date="2022" name="Arch. Microbiol.">
        <title>Thiomicrorhabdus immobilis sp. nov., a mesophilic sulfur-oxidizing bacterium isolated from sediment of a brackish lake in northern Japan.</title>
        <authorList>
            <person name="Kojima H."/>
            <person name="Mochizuki J."/>
            <person name="Kanda M."/>
            <person name="Watanabe T."/>
            <person name="Fukui M."/>
        </authorList>
    </citation>
    <scope>NUCLEOTIDE SEQUENCE</scope>
    <source>
        <strain evidence="1">Am19</strain>
    </source>
</reference>
<organism evidence="1 2">
    <name type="scientific">Thiomicrorhabdus immobilis</name>
    <dbReference type="NCBI Taxonomy" id="2791037"/>
    <lineage>
        <taxon>Bacteria</taxon>
        <taxon>Pseudomonadati</taxon>
        <taxon>Pseudomonadota</taxon>
        <taxon>Gammaproteobacteria</taxon>
        <taxon>Thiotrichales</taxon>
        <taxon>Piscirickettsiaceae</taxon>
        <taxon>Thiomicrorhabdus</taxon>
    </lineage>
</organism>
<gene>
    <name evidence="1" type="ORF">THMIRHAM_07640</name>
</gene>
<protein>
    <recommendedName>
        <fullName evidence="3">Flagellar protein FlaG</fullName>
    </recommendedName>
</protein>
<dbReference type="InterPro" id="IPR005186">
    <property type="entry name" value="FlaG"/>
</dbReference>
<evidence type="ECO:0008006" key="3">
    <source>
        <dbReference type="Google" id="ProtNLM"/>
    </source>
</evidence>
<dbReference type="InterPro" id="IPR035924">
    <property type="entry name" value="FlaG-like_sf"/>
</dbReference>
<dbReference type="EMBL" id="AP024202">
    <property type="protein sequence ID" value="BCN92979.1"/>
    <property type="molecule type" value="Genomic_DNA"/>
</dbReference>
<sequence length="137" mass="14987">MDVNSISSPVQGTNSAQTLATSSNANKVPQQQVETSVVSPNLIKAQQETQEMLQKQVEQVNSRLDQLGLGVTFTVDENTQSSVVKVIDKATDEVVKQYPNEESLKMMKNIQNYLDSVQQSGLSNKEGLTGALFNEII</sequence>